<protein>
    <submittedName>
        <fullName evidence="1">Uncharacterized protein</fullName>
    </submittedName>
</protein>
<dbReference type="Proteomes" id="UP000076407">
    <property type="component" value="Unassembled WGS sequence"/>
</dbReference>
<evidence type="ECO:0000313" key="2">
    <source>
        <dbReference type="Proteomes" id="UP000076407"/>
    </source>
</evidence>
<reference evidence="1" key="1">
    <citation type="submission" date="2020-05" db="UniProtKB">
        <authorList>
            <consortium name="EnsemblMetazoa"/>
        </authorList>
    </citation>
    <scope>IDENTIFICATION</scope>
    <source>
        <strain evidence="1">SANGQUA</strain>
    </source>
</reference>
<dbReference type="AlphaFoldDB" id="A0A182XRA2"/>
<sequence length="109" mass="11983">MKRNQRPPSEADADNHAAPGVAIRKTALAFLRLGSDRPQPRKINIISSHALAITIAAGMCDCDVIFPNRVCLFAHCNVMVTLLRIVDLLPSKCSGATERSSQPPRRRYC</sequence>
<dbReference type="VEuPathDB" id="VectorBase:AQUA014382"/>
<name>A0A182XRA2_ANOQN</name>
<keyword evidence="2" id="KW-1185">Reference proteome</keyword>
<proteinExistence type="predicted"/>
<evidence type="ECO:0000313" key="1">
    <source>
        <dbReference type="EnsemblMetazoa" id="AQUA014382-PA"/>
    </source>
</evidence>
<organism evidence="1 2">
    <name type="scientific">Anopheles quadriannulatus</name>
    <name type="common">Mosquito</name>
    <dbReference type="NCBI Taxonomy" id="34691"/>
    <lineage>
        <taxon>Eukaryota</taxon>
        <taxon>Metazoa</taxon>
        <taxon>Ecdysozoa</taxon>
        <taxon>Arthropoda</taxon>
        <taxon>Hexapoda</taxon>
        <taxon>Insecta</taxon>
        <taxon>Pterygota</taxon>
        <taxon>Neoptera</taxon>
        <taxon>Endopterygota</taxon>
        <taxon>Diptera</taxon>
        <taxon>Nematocera</taxon>
        <taxon>Culicoidea</taxon>
        <taxon>Culicidae</taxon>
        <taxon>Anophelinae</taxon>
        <taxon>Anopheles</taxon>
    </lineage>
</organism>
<dbReference type="EnsemblMetazoa" id="AQUA014382-RA">
    <property type="protein sequence ID" value="AQUA014382-PA"/>
    <property type="gene ID" value="AQUA014382"/>
</dbReference>
<accession>A0A182XRA2</accession>